<reference evidence="2" key="1">
    <citation type="journal article" date="2015" name="Nature">
        <title>Complex archaea that bridge the gap between prokaryotes and eukaryotes.</title>
        <authorList>
            <person name="Spang A."/>
            <person name="Saw J.H."/>
            <person name="Jorgensen S.L."/>
            <person name="Zaremba-Niedzwiedzka K."/>
            <person name="Martijn J."/>
            <person name="Lind A.E."/>
            <person name="van Eijk R."/>
            <person name="Schleper C."/>
            <person name="Guy L."/>
            <person name="Ettema T.J."/>
        </authorList>
    </citation>
    <scope>NUCLEOTIDE SEQUENCE</scope>
</reference>
<protein>
    <submittedName>
        <fullName evidence="2">Uncharacterized protein</fullName>
    </submittedName>
</protein>
<name>A0A0F8WW23_9ZZZZ</name>
<proteinExistence type="predicted"/>
<accession>A0A0F8WW23</accession>
<organism evidence="2">
    <name type="scientific">marine sediment metagenome</name>
    <dbReference type="NCBI Taxonomy" id="412755"/>
    <lineage>
        <taxon>unclassified sequences</taxon>
        <taxon>metagenomes</taxon>
        <taxon>ecological metagenomes</taxon>
    </lineage>
</organism>
<sequence>MAKRLATEEEITSTVAVEQGRHPSADIPTLRKKALSEGFK</sequence>
<evidence type="ECO:0000313" key="2">
    <source>
        <dbReference type="EMBL" id="KKK61057.1"/>
    </source>
</evidence>
<feature type="region of interest" description="Disordered" evidence="1">
    <location>
        <begin position="19"/>
        <end position="40"/>
    </location>
</feature>
<dbReference type="EMBL" id="LAZR01062661">
    <property type="protein sequence ID" value="KKK61057.1"/>
    <property type="molecule type" value="Genomic_DNA"/>
</dbReference>
<evidence type="ECO:0000256" key="1">
    <source>
        <dbReference type="SAM" id="MobiDB-lite"/>
    </source>
</evidence>
<feature type="non-terminal residue" evidence="2">
    <location>
        <position position="40"/>
    </location>
</feature>
<dbReference type="AlphaFoldDB" id="A0A0F8WW23"/>
<comment type="caution">
    <text evidence="2">The sequence shown here is derived from an EMBL/GenBank/DDBJ whole genome shotgun (WGS) entry which is preliminary data.</text>
</comment>
<gene>
    <name evidence="2" type="ORF">LCGC14_3018100</name>
</gene>